<keyword evidence="3" id="KW-1185">Reference proteome</keyword>
<dbReference type="AlphaFoldDB" id="A0A916TAA0"/>
<evidence type="ECO:0000313" key="3">
    <source>
        <dbReference type="Proteomes" id="UP000636793"/>
    </source>
</evidence>
<sequence>MTTTNSDLDPFQTAVLHELRTHVEQRAHSRWRRRRLVPALSAAAAAVAVTGTVFVTAVHPTPAYAVTKTATGDVTITVHELSNSQGLQSALRADGLDAVVSYTPGVDGDNKLVLRQRGDQSVPPADAQPVPSVVFGTHGLTDEQRAECDIAPGQVAATVQQSDDGYRITIPAASPLQNRFFAITGVDATTMTVSYWASDGKHACLIR</sequence>
<feature type="transmembrane region" description="Helical" evidence="1">
    <location>
        <begin position="36"/>
        <end position="58"/>
    </location>
</feature>
<dbReference type="RefSeq" id="WP_188837704.1">
    <property type="nucleotide sequence ID" value="NZ_BMHI01000004.1"/>
</dbReference>
<keyword evidence="1" id="KW-0472">Membrane</keyword>
<keyword evidence="1" id="KW-0812">Transmembrane</keyword>
<evidence type="ECO:0000313" key="2">
    <source>
        <dbReference type="EMBL" id="GGB36236.1"/>
    </source>
</evidence>
<organism evidence="2 3">
    <name type="scientific">Flexivirga endophytica</name>
    <dbReference type="NCBI Taxonomy" id="1849103"/>
    <lineage>
        <taxon>Bacteria</taxon>
        <taxon>Bacillati</taxon>
        <taxon>Actinomycetota</taxon>
        <taxon>Actinomycetes</taxon>
        <taxon>Micrococcales</taxon>
        <taxon>Dermacoccaceae</taxon>
        <taxon>Flexivirga</taxon>
    </lineage>
</organism>
<reference evidence="2" key="1">
    <citation type="journal article" date="2014" name="Int. J. Syst. Evol. Microbiol.">
        <title>Complete genome sequence of Corynebacterium casei LMG S-19264T (=DSM 44701T), isolated from a smear-ripened cheese.</title>
        <authorList>
            <consortium name="US DOE Joint Genome Institute (JGI-PGF)"/>
            <person name="Walter F."/>
            <person name="Albersmeier A."/>
            <person name="Kalinowski J."/>
            <person name="Ruckert C."/>
        </authorList>
    </citation>
    <scope>NUCLEOTIDE SEQUENCE</scope>
    <source>
        <strain evidence="2">CGMCC 1.15085</strain>
    </source>
</reference>
<evidence type="ECO:0000256" key="1">
    <source>
        <dbReference type="SAM" id="Phobius"/>
    </source>
</evidence>
<dbReference type="Proteomes" id="UP000636793">
    <property type="component" value="Unassembled WGS sequence"/>
</dbReference>
<keyword evidence="1" id="KW-1133">Transmembrane helix</keyword>
<name>A0A916TAA0_9MICO</name>
<protein>
    <submittedName>
        <fullName evidence="2">Uncharacterized protein</fullName>
    </submittedName>
</protein>
<dbReference type="EMBL" id="BMHI01000004">
    <property type="protein sequence ID" value="GGB36236.1"/>
    <property type="molecule type" value="Genomic_DNA"/>
</dbReference>
<accession>A0A916TAA0</accession>
<comment type="caution">
    <text evidence="2">The sequence shown here is derived from an EMBL/GenBank/DDBJ whole genome shotgun (WGS) entry which is preliminary data.</text>
</comment>
<proteinExistence type="predicted"/>
<reference evidence="2" key="2">
    <citation type="submission" date="2020-09" db="EMBL/GenBank/DDBJ databases">
        <authorList>
            <person name="Sun Q."/>
            <person name="Zhou Y."/>
        </authorList>
    </citation>
    <scope>NUCLEOTIDE SEQUENCE</scope>
    <source>
        <strain evidence="2">CGMCC 1.15085</strain>
    </source>
</reference>
<gene>
    <name evidence="2" type="ORF">GCM10011492_28720</name>
</gene>